<dbReference type="RefSeq" id="XP_025575133.1">
    <property type="nucleotide sequence ID" value="XM_025719465.1"/>
</dbReference>
<dbReference type="AlphaFoldDB" id="A0A395GZ17"/>
<keyword evidence="2" id="KW-1185">Reference proteome</keyword>
<name>A0A395GZ17_9EURO</name>
<organism evidence="1 2">
    <name type="scientific">Aspergillus ibericus CBS 121593</name>
    <dbReference type="NCBI Taxonomy" id="1448316"/>
    <lineage>
        <taxon>Eukaryota</taxon>
        <taxon>Fungi</taxon>
        <taxon>Dikarya</taxon>
        <taxon>Ascomycota</taxon>
        <taxon>Pezizomycotina</taxon>
        <taxon>Eurotiomycetes</taxon>
        <taxon>Eurotiomycetidae</taxon>
        <taxon>Eurotiales</taxon>
        <taxon>Aspergillaceae</taxon>
        <taxon>Aspergillus</taxon>
        <taxon>Aspergillus subgen. Circumdati</taxon>
    </lineage>
</organism>
<gene>
    <name evidence="1" type="ORF">BO80DRAFT_425216</name>
</gene>
<accession>A0A395GZ17</accession>
<protein>
    <submittedName>
        <fullName evidence="1">Uncharacterized protein</fullName>
    </submittedName>
</protein>
<sequence>MIVVFGVEKILPVVLAGGGGGNPHRMKILRPSARGTIVGTNDLGCYMAPVSHR</sequence>
<dbReference type="EMBL" id="KZ824438">
    <property type="protein sequence ID" value="RAL00806.1"/>
    <property type="molecule type" value="Genomic_DNA"/>
</dbReference>
<evidence type="ECO:0000313" key="2">
    <source>
        <dbReference type="Proteomes" id="UP000249402"/>
    </source>
</evidence>
<proteinExistence type="predicted"/>
<dbReference type="Proteomes" id="UP000249402">
    <property type="component" value="Unassembled WGS sequence"/>
</dbReference>
<dbReference type="VEuPathDB" id="FungiDB:BO80DRAFT_425216"/>
<dbReference type="GeneID" id="37224330"/>
<evidence type="ECO:0000313" key="1">
    <source>
        <dbReference type="EMBL" id="RAL00806.1"/>
    </source>
</evidence>
<reference evidence="1 2" key="1">
    <citation type="submission" date="2018-02" db="EMBL/GenBank/DDBJ databases">
        <title>The genomes of Aspergillus section Nigri reveals drivers in fungal speciation.</title>
        <authorList>
            <consortium name="DOE Joint Genome Institute"/>
            <person name="Vesth T.C."/>
            <person name="Nybo J."/>
            <person name="Theobald S."/>
            <person name="Brandl J."/>
            <person name="Frisvad J.C."/>
            <person name="Nielsen K.F."/>
            <person name="Lyhne E.K."/>
            <person name="Kogle M.E."/>
            <person name="Kuo A."/>
            <person name="Riley R."/>
            <person name="Clum A."/>
            <person name="Nolan M."/>
            <person name="Lipzen A."/>
            <person name="Salamov A."/>
            <person name="Henrissat B."/>
            <person name="Wiebenga A."/>
            <person name="De vries R.P."/>
            <person name="Grigoriev I.V."/>
            <person name="Mortensen U.H."/>
            <person name="Andersen M.R."/>
            <person name="Baker S.E."/>
        </authorList>
    </citation>
    <scope>NUCLEOTIDE SEQUENCE [LARGE SCALE GENOMIC DNA]</scope>
    <source>
        <strain evidence="1 2">CBS 121593</strain>
    </source>
</reference>